<evidence type="ECO:0000256" key="2">
    <source>
        <dbReference type="SAM" id="Phobius"/>
    </source>
</evidence>
<feature type="transmembrane region" description="Helical" evidence="2">
    <location>
        <begin position="20"/>
        <end position="38"/>
    </location>
</feature>
<comment type="caution">
    <text evidence="3">The sequence shown here is derived from an EMBL/GenBank/DDBJ whole genome shotgun (WGS) entry which is preliminary data.</text>
</comment>
<proteinExistence type="predicted"/>
<keyword evidence="2" id="KW-0472">Membrane</keyword>
<dbReference type="EMBL" id="NSDM01000010">
    <property type="protein sequence ID" value="MDQ2586693.1"/>
    <property type="molecule type" value="Genomic_DNA"/>
</dbReference>
<feature type="compositionally biased region" description="Polar residues" evidence="1">
    <location>
        <begin position="92"/>
        <end position="101"/>
    </location>
</feature>
<sequence>MVMRRTASAPAPAPDSVPTTVVVAAAPAAAAAVVRVVLRGWGSRSWCRRLLCFVVHVDHRVAGGSTRRAKVSTAPGPRAGINGSAPRARSPSGLSGRQVGTRSGLVGARDAGCGRAGRPGRTGDRVTGSGAVLGGAERDAALDAYRRAFPRVTTDAQVLAVTIGRSPAGRPPLRGAALFRTWLPIVTLAEFLGFAVPLWHPGQALTATVLIGIAGGLLMAATTAAVPGFALRRLLPQR</sequence>
<evidence type="ECO:0000313" key="3">
    <source>
        <dbReference type="EMBL" id="MDQ2586693.1"/>
    </source>
</evidence>
<keyword evidence="4" id="KW-1185">Reference proteome</keyword>
<keyword evidence="2" id="KW-1133">Transmembrane helix</keyword>
<accession>A0ABU0X3I6</accession>
<feature type="transmembrane region" description="Helical" evidence="2">
    <location>
        <begin position="177"/>
        <end position="199"/>
    </location>
</feature>
<organism evidence="3 4">
    <name type="scientific">Saccharothrix yanglingensis</name>
    <dbReference type="NCBI Taxonomy" id="659496"/>
    <lineage>
        <taxon>Bacteria</taxon>
        <taxon>Bacillati</taxon>
        <taxon>Actinomycetota</taxon>
        <taxon>Actinomycetes</taxon>
        <taxon>Pseudonocardiales</taxon>
        <taxon>Pseudonocardiaceae</taxon>
        <taxon>Saccharothrix</taxon>
    </lineage>
</organism>
<evidence type="ECO:0000256" key="1">
    <source>
        <dbReference type="SAM" id="MobiDB-lite"/>
    </source>
</evidence>
<feature type="transmembrane region" description="Helical" evidence="2">
    <location>
        <begin position="205"/>
        <end position="231"/>
    </location>
</feature>
<name>A0ABU0X3I6_9PSEU</name>
<reference evidence="3 4" key="1">
    <citation type="submission" date="2017-06" db="EMBL/GenBank/DDBJ databases">
        <title>Cultured bacterium strain Saccharothrix yanglingensis Hhs.015.</title>
        <authorList>
            <person name="Xia Y."/>
        </authorList>
    </citation>
    <scope>NUCLEOTIDE SEQUENCE [LARGE SCALE GENOMIC DNA]</scope>
    <source>
        <strain evidence="3 4">Hhs.015</strain>
    </source>
</reference>
<dbReference type="Proteomes" id="UP001225605">
    <property type="component" value="Unassembled WGS sequence"/>
</dbReference>
<evidence type="ECO:0000313" key="4">
    <source>
        <dbReference type="Proteomes" id="UP001225605"/>
    </source>
</evidence>
<gene>
    <name evidence="3" type="ORF">CKY47_22405</name>
</gene>
<feature type="region of interest" description="Disordered" evidence="1">
    <location>
        <begin position="64"/>
        <end position="128"/>
    </location>
</feature>
<keyword evidence="2" id="KW-0812">Transmembrane</keyword>
<protein>
    <submittedName>
        <fullName evidence="3">Uncharacterized protein</fullName>
    </submittedName>
</protein>